<proteinExistence type="inferred from homology"/>
<evidence type="ECO:0000259" key="10">
    <source>
        <dbReference type="Pfam" id="PF19340"/>
    </source>
</evidence>
<accession>A0ABP0GIH5</accession>
<reference evidence="11 12" key="1">
    <citation type="submission" date="2024-02" db="EMBL/GenBank/DDBJ databases">
        <authorList>
            <person name="Daric V."/>
            <person name="Darras S."/>
        </authorList>
    </citation>
    <scope>NUCLEOTIDE SEQUENCE [LARGE SCALE GENOMIC DNA]</scope>
</reference>
<dbReference type="Pfam" id="PF04130">
    <property type="entry name" value="GCP_C_terminal"/>
    <property type="match status" value="1"/>
</dbReference>
<evidence type="ECO:0000256" key="1">
    <source>
        <dbReference type="ARBA" id="ARBA00004245"/>
    </source>
</evidence>
<keyword evidence="6" id="KW-0175">Coiled coil</keyword>
<comment type="similarity">
    <text evidence="2">Belongs to the TUBGCP family.</text>
</comment>
<evidence type="ECO:0000256" key="7">
    <source>
        <dbReference type="SAM" id="MobiDB-lite"/>
    </source>
</evidence>
<feature type="domain" description="Gamma tubulin complex component protein N-terminal" evidence="9">
    <location>
        <begin position="404"/>
        <end position="665"/>
    </location>
</feature>
<dbReference type="InterPro" id="IPR041470">
    <property type="entry name" value="GCP_N"/>
</dbReference>
<feature type="domain" description="Gamma tubulin complex component C-terminal" evidence="8">
    <location>
        <begin position="1262"/>
        <end position="1558"/>
    </location>
</feature>
<comment type="caution">
    <text evidence="11">The sequence shown here is derived from an EMBL/GenBank/DDBJ whole genome shotgun (WGS) entry which is preliminary data.</text>
</comment>
<keyword evidence="12" id="KW-1185">Reference proteome</keyword>
<evidence type="ECO:0008006" key="13">
    <source>
        <dbReference type="Google" id="ProtNLM"/>
    </source>
</evidence>
<evidence type="ECO:0000259" key="9">
    <source>
        <dbReference type="Pfam" id="PF17681"/>
    </source>
</evidence>
<evidence type="ECO:0000256" key="3">
    <source>
        <dbReference type="ARBA" id="ARBA00022490"/>
    </source>
</evidence>
<keyword evidence="4" id="KW-0493">Microtubule</keyword>
<evidence type="ECO:0000256" key="2">
    <source>
        <dbReference type="ARBA" id="ARBA00010337"/>
    </source>
</evidence>
<protein>
    <recommendedName>
        <fullName evidence="13">Gamma-tubulin complex component 6</fullName>
    </recommendedName>
</protein>
<dbReference type="InterPro" id="IPR042241">
    <property type="entry name" value="GCP_C_sf"/>
</dbReference>
<dbReference type="PANTHER" id="PTHR19302:SF70">
    <property type="entry name" value="GAMMA-TUBULIN COMPLEX COMPONENT 6"/>
    <property type="match status" value="1"/>
</dbReference>
<feature type="region of interest" description="Disordered" evidence="7">
    <location>
        <begin position="265"/>
        <end position="289"/>
    </location>
</feature>
<dbReference type="InterPro" id="IPR045818">
    <property type="entry name" value="GCP6_N"/>
</dbReference>
<dbReference type="InterPro" id="IPR040457">
    <property type="entry name" value="GCP_C"/>
</dbReference>
<dbReference type="InterPro" id="IPR007259">
    <property type="entry name" value="GCP"/>
</dbReference>
<gene>
    <name evidence="11" type="ORF">CVLEPA_LOCUS23079</name>
</gene>
<name>A0ABP0GIH5_CLALP</name>
<evidence type="ECO:0000256" key="6">
    <source>
        <dbReference type="SAM" id="Coils"/>
    </source>
</evidence>
<evidence type="ECO:0000256" key="4">
    <source>
        <dbReference type="ARBA" id="ARBA00022701"/>
    </source>
</evidence>
<evidence type="ECO:0000259" key="8">
    <source>
        <dbReference type="Pfam" id="PF04130"/>
    </source>
</evidence>
<feature type="compositionally biased region" description="Polar residues" evidence="7">
    <location>
        <begin position="270"/>
        <end position="284"/>
    </location>
</feature>
<dbReference type="PANTHER" id="PTHR19302">
    <property type="entry name" value="GAMMA TUBULIN COMPLEX PROTEIN"/>
    <property type="match status" value="1"/>
</dbReference>
<sequence>MEKHFKLIFYNALFSRKMLKMHKSECLSWKLLSDYSWSNSLTCRAVTFRMRLKQRKYLQADQLELLTDQILAVENGRYEPVVKLLLCLAESEKMSHAKCQHLSPVNNFKRSTRNKVLSMETALQHGDVPGFLFNKLYRSFPKRTFFLDNDKYFFPWGEGLPSDLCFSSLNYRMPHPKCLGLGGDYKSFHYESKEELHGLFSDVSHLRGSVFEEMSTYSKETLYGALSHSRVSSVNIKLSLPNLPHSDKLDLCAALRKNQLYDEDEGFVSPGTTPSPQSETSGNSSEDDSGINLNAKFFDDNEPYSGYRVPRHDLSNWDKCLDVKRSYHRTWETIGMLPGSSKQKWYLTEAGAVVYDFIWQKRLEIIIELANALSKQSKLPDIVKSHECPWIEVDEATLVQHSQFVTVGIASETFCFNKLAQMYLSVKNIYISGVTVTSTRSLLSTFAEWGTCYRRLLQFSVAGTYSHEHGDDMYAQTQGVIFKAFCDGIRHYLQCYHRSLLLHNKENTTLQQLAVTFRNAGCQIRYLCHLCKCGDPLDAVSTSSVDFPTGIGLLTYLYEEAIHCMESNSYLVLLYLLRKCCQPYLHFVQNWVFYGNCWDITGEFMLRINAANGSRRDRQRWSNYIVASKPDLVSCVPSFLSYVAEDMFICGKTIEFFQLVCPEHFLCTHPILAPDLLITYSNSRMQELSQKWYSFEASMRQIEHQRSVSWKLKEEKIERTKKELVITSQTIFEQQLQDAQLAMKHVQDQVKEGKKIELKRLKDQAEEAIERRKFQRIQEKEADKVWQDNVLNREKKEVEHEKKLVQEAKDEMIAHYEMLSQKAEKRKEKANWRTKRHMLHDKRVAFFRKEQEEAVMNVPHGKLVPLGIHEVVKSEMDAVITTANNSNVLVPSNSIEKTRRRIDNNLEIHPDLDKTSFMENEVNVQTKSTLVTAELSHVPESTQPLDSITLKMYDRKTTVMSFTGHNIFEESTNGRDLDRKCEKKTHGSISQSKVDMRNTLNSLPIEKQCHVSDESTKNSQYKSSTVPVDGKHVSHSIVFSTSSPITGELLHGKIIDGKHVSQSTVFSTSTAPSDKLICSRTVDVAYILNEKGNFFEHLETRSPDQSTQLPGQDVTHAYPKVLLSNSAAEIPAYTSVARDQNKILVVDQKHKEDTTLLPSLPVQGIYDKTIPDLEKHLACNRDISDPLKLVDLYTAVVDHGANMLEDEDYDVIGNIPGQDNIVSFELHALPVLLRNCVVGPILSQAALVNRCAVNYFMTDLALPRHFEMLRSFVLLEDGEFSQTLTNELFGKVHCGCRPSEILNPVSLRAVMSNSIQSSSHKFSPLISNLSFVVKFLPPAFSATDLDVLSCLQMRYQVDWPLNIILTESCHNKYNTVLSFFLQLKHVVWALHDIRARLARIDNGQSAIIRVTSSEVRMMHLYRHEMHNFVKVMQGYVSTQVLHVCWKEFHEELNANVSTLDDLHLRHAEYINKCVLRCLLTPKAQNVMNVIGDILKCILQFRAQLAAAESVSFHNLQRTYRQFSQYSSFLYRVVLRLVQRGYQPHLEDFLVRLNFNGFYKS</sequence>
<dbReference type="Pfam" id="PF19340">
    <property type="entry name" value="GCP6_N"/>
    <property type="match status" value="2"/>
</dbReference>
<dbReference type="Gene3D" id="1.20.120.1900">
    <property type="entry name" value="Gamma-tubulin complex, C-terminal domain"/>
    <property type="match status" value="1"/>
</dbReference>
<evidence type="ECO:0000256" key="5">
    <source>
        <dbReference type="ARBA" id="ARBA00023212"/>
    </source>
</evidence>
<comment type="subcellular location">
    <subcellularLocation>
        <location evidence="1">Cytoplasm</location>
        <location evidence="1">Cytoskeleton</location>
    </subcellularLocation>
</comment>
<keyword evidence="3" id="KW-0963">Cytoplasm</keyword>
<evidence type="ECO:0000313" key="11">
    <source>
        <dbReference type="EMBL" id="CAK8690464.1"/>
    </source>
</evidence>
<dbReference type="EMBL" id="CAWYQH010000119">
    <property type="protein sequence ID" value="CAK8690464.1"/>
    <property type="molecule type" value="Genomic_DNA"/>
</dbReference>
<dbReference type="Proteomes" id="UP001642483">
    <property type="component" value="Unassembled WGS sequence"/>
</dbReference>
<keyword evidence="5" id="KW-0206">Cytoskeleton</keyword>
<dbReference type="Pfam" id="PF17681">
    <property type="entry name" value="GCP_N_terminal"/>
    <property type="match status" value="1"/>
</dbReference>
<feature type="domain" description="Gamma-tubulin complex component 6 N-terminal" evidence="10">
    <location>
        <begin position="309"/>
        <end position="361"/>
    </location>
</feature>
<feature type="coiled-coil region" evidence="6">
    <location>
        <begin position="751"/>
        <end position="811"/>
    </location>
</feature>
<evidence type="ECO:0000313" key="12">
    <source>
        <dbReference type="Proteomes" id="UP001642483"/>
    </source>
</evidence>
<organism evidence="11 12">
    <name type="scientific">Clavelina lepadiformis</name>
    <name type="common">Light-bulb sea squirt</name>
    <name type="synonym">Ascidia lepadiformis</name>
    <dbReference type="NCBI Taxonomy" id="159417"/>
    <lineage>
        <taxon>Eukaryota</taxon>
        <taxon>Metazoa</taxon>
        <taxon>Chordata</taxon>
        <taxon>Tunicata</taxon>
        <taxon>Ascidiacea</taxon>
        <taxon>Aplousobranchia</taxon>
        <taxon>Clavelinidae</taxon>
        <taxon>Clavelina</taxon>
    </lineage>
</organism>
<feature type="domain" description="Gamma-tubulin complex component 6 N-terminal" evidence="10">
    <location>
        <begin position="217"/>
        <end position="282"/>
    </location>
</feature>